<accession>A0A8J6DXQ4</accession>
<comment type="caution">
    <text evidence="2">The sequence shown here is derived from an EMBL/GenBank/DDBJ whole genome shotgun (WGS) entry which is preliminary data.</text>
</comment>
<keyword evidence="3" id="KW-1185">Reference proteome</keyword>
<feature type="compositionally biased region" description="Polar residues" evidence="1">
    <location>
        <begin position="276"/>
        <end position="286"/>
    </location>
</feature>
<sequence>MEYLALEFCESFVDSDSHEEGMYVPPAQAFNLLDCLNEVYDQIFKSDNDNETAKALVHRFYQMFPTRGMMTEYSTIQRYFGDVGDACTVAAFWLFFALFEWVYGSENSCKRIIQRALEVKAEPDWLIDAIADEMDVAIPRTRLPVTPMVRMAPGAITSPAILGRLRFDMADEVIPVSRKILMGPNDAPPRTPRRPAAPATPGTPVNDESGETVTPETLRRAWTPVSQAMSARRNGTAVNTPSGSFQSYATRRSTRRELAELNSPVVTTPVRRSSRLSKGSSFQEASATGLAYSPNPFLK</sequence>
<evidence type="ECO:0000256" key="1">
    <source>
        <dbReference type="SAM" id="MobiDB-lite"/>
    </source>
</evidence>
<proteinExistence type="predicted"/>
<evidence type="ECO:0000313" key="3">
    <source>
        <dbReference type="Proteomes" id="UP000717585"/>
    </source>
</evidence>
<evidence type="ECO:0000313" key="2">
    <source>
        <dbReference type="EMBL" id="KAG9390774.1"/>
    </source>
</evidence>
<dbReference type="AlphaFoldDB" id="A0A8J6DXQ4"/>
<feature type="compositionally biased region" description="Polar residues" evidence="1">
    <location>
        <begin position="236"/>
        <end position="251"/>
    </location>
</feature>
<protein>
    <submittedName>
        <fullName evidence="2">Uncharacterized protein</fullName>
    </submittedName>
</protein>
<feature type="region of interest" description="Disordered" evidence="1">
    <location>
        <begin position="180"/>
        <end position="299"/>
    </location>
</feature>
<gene>
    <name evidence="2" type="ORF">J8273_7027</name>
</gene>
<reference evidence="2" key="1">
    <citation type="submission" date="2021-05" db="EMBL/GenBank/DDBJ databases">
        <title>A free-living protist that lacks canonical eukaryotic 1 DNA replication and segregation systems.</title>
        <authorList>
            <person name="Salas-Leiva D.E."/>
            <person name="Tromer E.C."/>
            <person name="Curtis B.A."/>
            <person name="Jerlstrom-Hultqvist J."/>
            <person name="Kolisko M."/>
            <person name="Yi Z."/>
            <person name="Salas-Leiva J.S."/>
            <person name="Gallot-Lavallee L."/>
            <person name="Kops G.J.P.L."/>
            <person name="Archibald J.M."/>
            <person name="Simpson A.G.B."/>
            <person name="Roger A.J."/>
        </authorList>
    </citation>
    <scope>NUCLEOTIDE SEQUENCE</scope>
    <source>
        <strain evidence="2">BICM</strain>
    </source>
</reference>
<name>A0A8J6DXQ4_9EUKA</name>
<dbReference type="Proteomes" id="UP000717585">
    <property type="component" value="Unassembled WGS sequence"/>
</dbReference>
<organism evidence="2 3">
    <name type="scientific">Carpediemonas membranifera</name>
    <dbReference type="NCBI Taxonomy" id="201153"/>
    <lineage>
        <taxon>Eukaryota</taxon>
        <taxon>Metamonada</taxon>
        <taxon>Carpediemonas-like organisms</taxon>
        <taxon>Carpediemonas</taxon>
    </lineage>
</organism>
<dbReference type="EMBL" id="JAHDYR010000062">
    <property type="protein sequence ID" value="KAG9390774.1"/>
    <property type="molecule type" value="Genomic_DNA"/>
</dbReference>
<feature type="compositionally biased region" description="Low complexity" evidence="1">
    <location>
        <begin position="194"/>
        <end position="204"/>
    </location>
</feature>